<gene>
    <name evidence="2" type="primary">LOC107898034</name>
</gene>
<protein>
    <recommendedName>
        <fullName evidence="3">Copia protein</fullName>
    </recommendedName>
</protein>
<organism evidence="1 2">
    <name type="scientific">Gossypium hirsutum</name>
    <name type="common">Upland cotton</name>
    <name type="synonym">Gossypium mexicanum</name>
    <dbReference type="NCBI Taxonomy" id="3635"/>
    <lineage>
        <taxon>Eukaryota</taxon>
        <taxon>Viridiplantae</taxon>
        <taxon>Streptophyta</taxon>
        <taxon>Embryophyta</taxon>
        <taxon>Tracheophyta</taxon>
        <taxon>Spermatophyta</taxon>
        <taxon>Magnoliopsida</taxon>
        <taxon>eudicotyledons</taxon>
        <taxon>Gunneridae</taxon>
        <taxon>Pentapetalae</taxon>
        <taxon>rosids</taxon>
        <taxon>malvids</taxon>
        <taxon>Malvales</taxon>
        <taxon>Malvaceae</taxon>
        <taxon>Malvoideae</taxon>
        <taxon>Gossypium</taxon>
    </lineage>
</organism>
<dbReference type="KEGG" id="ghi:107898034"/>
<sequence length="229" mass="25495">MALREASMSPIFILNSKVEDGIFVSQKKYAADLLKKFNMLRCKTTTTPMNVNENLKIDDGTKVHALSIKASLWRCKTSLTIEEARQVMSLVLDQLLSIGVPKKQATAALSSSEAEHTTITSSACQGLWLGRILADVNMKQKEATVIYCDNQAVISMSKNPSFHGRTKHINIRVYLIRDLVSDGSIIPKYCNTNEQVANILTKSLPREKHAYFRLQLGVCNFESRGSVGE</sequence>
<dbReference type="AlphaFoldDB" id="A0A1U8ILU8"/>
<reference evidence="1" key="1">
    <citation type="journal article" date="2020" name="Nat. Genet.">
        <title>Genomic diversifications of five Gossypium allopolyploid species and their impact on cotton improvement.</title>
        <authorList>
            <person name="Chen Z.J."/>
            <person name="Sreedasyam A."/>
            <person name="Ando A."/>
            <person name="Song Q."/>
            <person name="De Santiago L.M."/>
            <person name="Hulse-Kemp A.M."/>
            <person name="Ding M."/>
            <person name="Ye W."/>
            <person name="Kirkbride R.C."/>
            <person name="Jenkins J."/>
            <person name="Plott C."/>
            <person name="Lovell J."/>
            <person name="Lin Y.M."/>
            <person name="Vaughn R."/>
            <person name="Liu B."/>
            <person name="Simpson S."/>
            <person name="Scheffler B.E."/>
            <person name="Wen L."/>
            <person name="Saski C.A."/>
            <person name="Grover C.E."/>
            <person name="Hu G."/>
            <person name="Conover J.L."/>
            <person name="Carlson J.W."/>
            <person name="Shu S."/>
            <person name="Boston L.B."/>
            <person name="Williams M."/>
            <person name="Peterson D.G."/>
            <person name="McGee K."/>
            <person name="Jones D.C."/>
            <person name="Wendel J.F."/>
            <person name="Stelly D.M."/>
            <person name="Grimwood J."/>
            <person name="Schmutz J."/>
        </authorList>
    </citation>
    <scope>NUCLEOTIDE SEQUENCE [LARGE SCALE GENOMIC DNA]</scope>
    <source>
        <strain evidence="1">cv. TM-1</strain>
    </source>
</reference>
<dbReference type="PaxDb" id="3635-A0A1U8ILU8"/>
<evidence type="ECO:0000313" key="1">
    <source>
        <dbReference type="Proteomes" id="UP000818029"/>
    </source>
</evidence>
<dbReference type="PANTHER" id="PTHR11439:SF463">
    <property type="entry name" value="REVERSE TRANSCRIPTASE TY1_COPIA-TYPE DOMAIN-CONTAINING PROTEIN"/>
    <property type="match status" value="1"/>
</dbReference>
<dbReference type="STRING" id="3635.A0A1U8ILU8"/>
<dbReference type="RefSeq" id="XP_016679081.1">
    <property type="nucleotide sequence ID" value="XM_016823592.1"/>
</dbReference>
<accession>A0A1U8ILU8</accession>
<evidence type="ECO:0008006" key="3">
    <source>
        <dbReference type="Google" id="ProtNLM"/>
    </source>
</evidence>
<keyword evidence="1" id="KW-1185">Reference proteome</keyword>
<evidence type="ECO:0000313" key="2">
    <source>
        <dbReference type="RefSeq" id="XP_016679081.1"/>
    </source>
</evidence>
<dbReference type="Proteomes" id="UP000818029">
    <property type="component" value="Chromosome D04"/>
</dbReference>
<dbReference type="PANTHER" id="PTHR11439">
    <property type="entry name" value="GAG-POL-RELATED RETROTRANSPOSON"/>
    <property type="match status" value="1"/>
</dbReference>
<proteinExistence type="predicted"/>
<reference evidence="2" key="2">
    <citation type="submission" date="2025-08" db="UniProtKB">
        <authorList>
            <consortium name="RefSeq"/>
        </authorList>
    </citation>
    <scope>IDENTIFICATION</scope>
</reference>
<name>A0A1U8ILU8_GOSHI</name>
<dbReference type="CDD" id="cd09272">
    <property type="entry name" value="RNase_HI_RT_Ty1"/>
    <property type="match status" value="1"/>
</dbReference>
<dbReference type="GeneID" id="107898034"/>